<proteinExistence type="predicted"/>
<sequence length="206" mass="23500">MVLRLGLSAGLFDRIARPHSTNHPRAKYHRVPFTQLRDPQAKGYVVCIQLALSEYNKLERLIAAPRREHRPRAQSISFYLSTSPMLTWPTRKLLPRPPIIFTQQSCRNYSFLPTLTHLVFQGLLQPDPMYSTRCPCQCELEFRSHSRLVHHTCSPISNKGGLPSVSYLCTSHNFLICICMEPYASTLYYKAAAGLRRHIAGMGDNT</sequence>
<dbReference type="Proteomes" id="UP000267821">
    <property type="component" value="Unassembled WGS sequence"/>
</dbReference>
<protein>
    <submittedName>
        <fullName evidence="1">Uncharacterized protein</fullName>
    </submittedName>
</protein>
<organism evidence="1 2">
    <name type="scientific">Terfezia boudieri ATCC MYA-4762</name>
    <dbReference type="NCBI Taxonomy" id="1051890"/>
    <lineage>
        <taxon>Eukaryota</taxon>
        <taxon>Fungi</taxon>
        <taxon>Dikarya</taxon>
        <taxon>Ascomycota</taxon>
        <taxon>Pezizomycotina</taxon>
        <taxon>Pezizomycetes</taxon>
        <taxon>Pezizales</taxon>
        <taxon>Pezizaceae</taxon>
        <taxon>Terfezia</taxon>
    </lineage>
</organism>
<accession>A0A3N4LMN2</accession>
<dbReference type="InParanoid" id="A0A3N4LMN2"/>
<reference evidence="1 2" key="1">
    <citation type="journal article" date="2018" name="Nat. Ecol. Evol.">
        <title>Pezizomycetes genomes reveal the molecular basis of ectomycorrhizal truffle lifestyle.</title>
        <authorList>
            <person name="Murat C."/>
            <person name="Payen T."/>
            <person name="Noel B."/>
            <person name="Kuo A."/>
            <person name="Morin E."/>
            <person name="Chen J."/>
            <person name="Kohler A."/>
            <person name="Krizsan K."/>
            <person name="Balestrini R."/>
            <person name="Da Silva C."/>
            <person name="Montanini B."/>
            <person name="Hainaut M."/>
            <person name="Levati E."/>
            <person name="Barry K.W."/>
            <person name="Belfiori B."/>
            <person name="Cichocki N."/>
            <person name="Clum A."/>
            <person name="Dockter R.B."/>
            <person name="Fauchery L."/>
            <person name="Guy J."/>
            <person name="Iotti M."/>
            <person name="Le Tacon F."/>
            <person name="Lindquist E.A."/>
            <person name="Lipzen A."/>
            <person name="Malagnac F."/>
            <person name="Mello A."/>
            <person name="Molinier V."/>
            <person name="Miyauchi S."/>
            <person name="Poulain J."/>
            <person name="Riccioni C."/>
            <person name="Rubini A."/>
            <person name="Sitrit Y."/>
            <person name="Splivallo R."/>
            <person name="Traeger S."/>
            <person name="Wang M."/>
            <person name="Zifcakova L."/>
            <person name="Wipf D."/>
            <person name="Zambonelli A."/>
            <person name="Paolocci F."/>
            <person name="Nowrousian M."/>
            <person name="Ottonello S."/>
            <person name="Baldrian P."/>
            <person name="Spatafora J.W."/>
            <person name="Henrissat B."/>
            <person name="Nagy L.G."/>
            <person name="Aury J.M."/>
            <person name="Wincker P."/>
            <person name="Grigoriev I.V."/>
            <person name="Bonfante P."/>
            <person name="Martin F.M."/>
        </authorList>
    </citation>
    <scope>NUCLEOTIDE SEQUENCE [LARGE SCALE GENOMIC DNA]</scope>
    <source>
        <strain evidence="1 2">ATCC MYA-4762</strain>
    </source>
</reference>
<dbReference type="EMBL" id="ML121543">
    <property type="protein sequence ID" value="RPB24187.1"/>
    <property type="molecule type" value="Genomic_DNA"/>
</dbReference>
<name>A0A3N4LMN2_9PEZI</name>
<keyword evidence="2" id="KW-1185">Reference proteome</keyword>
<gene>
    <name evidence="1" type="ORF">L211DRAFT_213911</name>
</gene>
<dbReference type="AlphaFoldDB" id="A0A3N4LMN2"/>
<evidence type="ECO:0000313" key="2">
    <source>
        <dbReference type="Proteomes" id="UP000267821"/>
    </source>
</evidence>
<evidence type="ECO:0000313" key="1">
    <source>
        <dbReference type="EMBL" id="RPB24187.1"/>
    </source>
</evidence>